<evidence type="ECO:0000313" key="1">
    <source>
        <dbReference type="EMBL" id="KAJ3004789.1"/>
    </source>
</evidence>
<gene>
    <name evidence="1" type="ORF">NUW54_g4646</name>
</gene>
<evidence type="ECO:0000313" key="2">
    <source>
        <dbReference type="Proteomes" id="UP001144978"/>
    </source>
</evidence>
<protein>
    <submittedName>
        <fullName evidence="1">Uncharacterized protein</fullName>
    </submittedName>
</protein>
<reference evidence="1" key="1">
    <citation type="submission" date="2022-08" db="EMBL/GenBank/DDBJ databases">
        <title>Genome Sequence of Pycnoporus sanguineus.</title>
        <authorList>
            <person name="Buettner E."/>
        </authorList>
    </citation>
    <scope>NUCLEOTIDE SEQUENCE</scope>
    <source>
        <strain evidence="1">CG-C14</strain>
    </source>
</reference>
<keyword evidence="2" id="KW-1185">Reference proteome</keyword>
<name>A0ACC1PZ68_9APHY</name>
<dbReference type="EMBL" id="JANSHE010001075">
    <property type="protein sequence ID" value="KAJ3004789.1"/>
    <property type="molecule type" value="Genomic_DNA"/>
</dbReference>
<comment type="caution">
    <text evidence="1">The sequence shown here is derived from an EMBL/GenBank/DDBJ whole genome shotgun (WGS) entry which is preliminary data.</text>
</comment>
<accession>A0ACC1PZ68</accession>
<sequence>MPVLSPPAKILVTGANGYVGCWAVRALLDKGYCVRAVVRTEDKARALSALIKAKHPSATVGQFDCAVIPDIIAPGCPLQADAIEAVLHDIQGIVHTATPVTFDLEDPEEYIRPAVEGTLGILRSAAKYPEIKRVVITSSIGAVAESIVEKSRIYTDEDFNEVAVEAVKRLGKAASGMQKYNASKVLAEKAAWAFCEANNGRLPYEICVIAPGWICGPIPDDPPSPEGFVTPSAIMEWTQLFVSPPPSPHPAVPFNYIDIRDVVEMHVRALELPQAGGERFIATSHVCTWQDWYDAAADMNLLPGLRRLHPPRSAEQRGATELPPHPVFSNEKAIRKLDMVFKTVPETLRALVDDFGARGWLKHLE</sequence>
<dbReference type="Proteomes" id="UP001144978">
    <property type="component" value="Unassembled WGS sequence"/>
</dbReference>
<proteinExistence type="predicted"/>
<organism evidence="1 2">
    <name type="scientific">Trametes sanguinea</name>
    <dbReference type="NCBI Taxonomy" id="158606"/>
    <lineage>
        <taxon>Eukaryota</taxon>
        <taxon>Fungi</taxon>
        <taxon>Dikarya</taxon>
        <taxon>Basidiomycota</taxon>
        <taxon>Agaricomycotina</taxon>
        <taxon>Agaricomycetes</taxon>
        <taxon>Polyporales</taxon>
        <taxon>Polyporaceae</taxon>
        <taxon>Trametes</taxon>
    </lineage>
</organism>